<dbReference type="Pfam" id="PF00005">
    <property type="entry name" value="ABC_tran"/>
    <property type="match status" value="1"/>
</dbReference>
<organism evidence="5 6">
    <name type="scientific">Geomicrobium sediminis</name>
    <dbReference type="NCBI Taxonomy" id="1347788"/>
    <lineage>
        <taxon>Bacteria</taxon>
        <taxon>Bacillati</taxon>
        <taxon>Bacillota</taxon>
        <taxon>Bacilli</taxon>
        <taxon>Bacillales</taxon>
        <taxon>Geomicrobium</taxon>
    </lineage>
</organism>
<dbReference type="SMART" id="SM00382">
    <property type="entry name" value="AAA"/>
    <property type="match status" value="1"/>
</dbReference>
<dbReference type="PANTHER" id="PTHR42939:SF3">
    <property type="entry name" value="ABC TRANSPORTER ATP-BINDING COMPONENT"/>
    <property type="match status" value="1"/>
</dbReference>
<dbReference type="SUPFAM" id="SSF52540">
    <property type="entry name" value="P-loop containing nucleoside triphosphate hydrolases"/>
    <property type="match status" value="1"/>
</dbReference>
<evidence type="ECO:0000256" key="2">
    <source>
        <dbReference type="ARBA" id="ARBA00022741"/>
    </source>
</evidence>
<dbReference type="RefSeq" id="WP_204697834.1">
    <property type="nucleotide sequence ID" value="NZ_JAFBEC010000006.1"/>
</dbReference>
<dbReference type="InterPro" id="IPR003439">
    <property type="entry name" value="ABC_transporter-like_ATP-bd"/>
</dbReference>
<accession>A0ABS2PD45</accession>
<dbReference type="PROSITE" id="PS50893">
    <property type="entry name" value="ABC_TRANSPORTER_2"/>
    <property type="match status" value="1"/>
</dbReference>
<evidence type="ECO:0000313" key="5">
    <source>
        <dbReference type="EMBL" id="MBM7633239.1"/>
    </source>
</evidence>
<dbReference type="EMBL" id="JAFBEC010000006">
    <property type="protein sequence ID" value="MBM7633239.1"/>
    <property type="molecule type" value="Genomic_DNA"/>
</dbReference>
<feature type="domain" description="ABC transporter" evidence="4">
    <location>
        <begin position="3"/>
        <end position="230"/>
    </location>
</feature>
<keyword evidence="3 5" id="KW-0067">ATP-binding</keyword>
<evidence type="ECO:0000256" key="1">
    <source>
        <dbReference type="ARBA" id="ARBA00022448"/>
    </source>
</evidence>
<sequence>MTTHLEFVSVRKSRGDFTLTLPDVSIKQGEILGVIGNNGAGKSTMMQLVLGLITTTEGEIRRYHDGVHIDEVGVWKEEAGFVFDDLLMYDDMKLKRLGKFLNEQYKHWDQQRYLEMLALYNVDPNKKIKKLSRGMKMKAGFAMALAHRPKLILLDEPTAGLDTKSRREMVRLLKEAQSEGTTIIFSSHILSDMEELAETVWLMDEGAVLAHGRVGELKERFSKNANGRIVPKEEGNGEMISLEDLHDYYLGGELD</sequence>
<proteinExistence type="predicted"/>
<dbReference type="InterPro" id="IPR003593">
    <property type="entry name" value="AAA+_ATPase"/>
</dbReference>
<evidence type="ECO:0000259" key="4">
    <source>
        <dbReference type="PROSITE" id="PS50893"/>
    </source>
</evidence>
<keyword evidence="2" id="KW-0547">Nucleotide-binding</keyword>
<dbReference type="Gene3D" id="3.40.50.300">
    <property type="entry name" value="P-loop containing nucleotide triphosphate hydrolases"/>
    <property type="match status" value="1"/>
</dbReference>
<comment type="caution">
    <text evidence="5">The sequence shown here is derived from an EMBL/GenBank/DDBJ whole genome shotgun (WGS) entry which is preliminary data.</text>
</comment>
<evidence type="ECO:0000313" key="6">
    <source>
        <dbReference type="Proteomes" id="UP000741863"/>
    </source>
</evidence>
<dbReference type="InterPro" id="IPR051782">
    <property type="entry name" value="ABC_Transporter_VariousFunc"/>
</dbReference>
<evidence type="ECO:0000256" key="3">
    <source>
        <dbReference type="ARBA" id="ARBA00022840"/>
    </source>
</evidence>
<dbReference type="GO" id="GO:0005524">
    <property type="term" value="F:ATP binding"/>
    <property type="evidence" value="ECO:0007669"/>
    <property type="project" value="UniProtKB-KW"/>
</dbReference>
<keyword evidence="6" id="KW-1185">Reference proteome</keyword>
<keyword evidence="1" id="KW-0813">Transport</keyword>
<dbReference type="Proteomes" id="UP000741863">
    <property type="component" value="Unassembled WGS sequence"/>
</dbReference>
<dbReference type="InterPro" id="IPR027417">
    <property type="entry name" value="P-loop_NTPase"/>
</dbReference>
<protein>
    <submittedName>
        <fullName evidence="5">ABC-2 type transport system ATP-binding protein</fullName>
    </submittedName>
</protein>
<reference evidence="5 6" key="1">
    <citation type="submission" date="2021-01" db="EMBL/GenBank/DDBJ databases">
        <title>Genomic Encyclopedia of Type Strains, Phase IV (KMG-IV): sequencing the most valuable type-strain genomes for metagenomic binning, comparative biology and taxonomic classification.</title>
        <authorList>
            <person name="Goeker M."/>
        </authorList>
    </citation>
    <scope>NUCLEOTIDE SEQUENCE [LARGE SCALE GENOMIC DNA]</scope>
    <source>
        <strain evidence="5 6">DSM 25540</strain>
    </source>
</reference>
<dbReference type="CDD" id="cd03230">
    <property type="entry name" value="ABC_DR_subfamily_A"/>
    <property type="match status" value="1"/>
</dbReference>
<name>A0ABS2PD45_9BACL</name>
<dbReference type="PANTHER" id="PTHR42939">
    <property type="entry name" value="ABC TRANSPORTER ATP-BINDING PROTEIN ALBC-RELATED"/>
    <property type="match status" value="1"/>
</dbReference>
<gene>
    <name evidence="5" type="ORF">JOD17_002333</name>
</gene>